<protein>
    <submittedName>
        <fullName evidence="2">Metal-dependent hydrolase</fullName>
    </submittedName>
</protein>
<dbReference type="PANTHER" id="PTHR35531:SF1">
    <property type="entry name" value="INNER MEMBRANE PROTEIN YBCI-RELATED"/>
    <property type="match status" value="1"/>
</dbReference>
<evidence type="ECO:0000313" key="2">
    <source>
        <dbReference type="EMBL" id="MFD2660298.1"/>
    </source>
</evidence>
<comment type="caution">
    <text evidence="2">The sequence shown here is derived from an EMBL/GenBank/DDBJ whole genome shotgun (WGS) entry which is preliminary data.</text>
</comment>
<dbReference type="Pfam" id="PF04307">
    <property type="entry name" value="YdjM"/>
    <property type="match status" value="1"/>
</dbReference>
<dbReference type="InterPro" id="IPR007404">
    <property type="entry name" value="YdjM-like"/>
</dbReference>
<dbReference type="RefSeq" id="WP_379271399.1">
    <property type="nucleotide sequence ID" value="NZ_JBHUGT010000047.1"/>
</dbReference>
<evidence type="ECO:0000313" key="3">
    <source>
        <dbReference type="Proteomes" id="UP001597493"/>
    </source>
</evidence>
<keyword evidence="1" id="KW-0472">Membrane</keyword>
<keyword evidence="3" id="KW-1185">Reference proteome</keyword>
<dbReference type="PANTHER" id="PTHR35531">
    <property type="entry name" value="INNER MEMBRANE PROTEIN YBCI-RELATED"/>
    <property type="match status" value="1"/>
</dbReference>
<evidence type="ECO:0000256" key="1">
    <source>
        <dbReference type="SAM" id="Phobius"/>
    </source>
</evidence>
<organism evidence="2 3">
    <name type="scientific">Paenibacillus thailandensis</name>
    <dbReference type="NCBI Taxonomy" id="393250"/>
    <lineage>
        <taxon>Bacteria</taxon>
        <taxon>Bacillati</taxon>
        <taxon>Bacillota</taxon>
        <taxon>Bacilli</taxon>
        <taxon>Bacillales</taxon>
        <taxon>Paenibacillaceae</taxon>
        <taxon>Paenibacillus</taxon>
    </lineage>
</organism>
<feature type="transmembrane region" description="Helical" evidence="1">
    <location>
        <begin position="20"/>
        <end position="40"/>
    </location>
</feature>
<feature type="transmembrane region" description="Helical" evidence="1">
    <location>
        <begin position="60"/>
        <end position="80"/>
    </location>
</feature>
<proteinExistence type="predicted"/>
<accession>A0ABW5QUZ0</accession>
<sequence length="212" mass="22407">MRGTTHLAIGVGIGVIASAYYPFTATAAALYIGTAAFSALSADLDGPSMLSSKIGKVSKLLRNVMLWAGILLAAFTAGLYAVKGVFSLELTAASAVVLLIGFITKQGFIRNALVSAIGAGLVYAGWSLGKSWLIGLGVFIVWAPWLSHRGLTHTLWAVLAWGWIGTELEKDIGLEGIANAAIAGYVSHLLADTLTTNGVKWLYPFYKKSFKL</sequence>
<feature type="transmembrane region" description="Helical" evidence="1">
    <location>
        <begin position="86"/>
        <end position="103"/>
    </location>
</feature>
<dbReference type="GO" id="GO:0016787">
    <property type="term" value="F:hydrolase activity"/>
    <property type="evidence" value="ECO:0007669"/>
    <property type="project" value="UniProtKB-KW"/>
</dbReference>
<gene>
    <name evidence="2" type="ORF">ACFSW5_08430</name>
</gene>
<keyword evidence="2" id="KW-0378">Hydrolase</keyword>
<keyword evidence="1" id="KW-0812">Transmembrane</keyword>
<reference evidence="3" key="1">
    <citation type="journal article" date="2019" name="Int. J. Syst. Evol. Microbiol.">
        <title>The Global Catalogue of Microorganisms (GCM) 10K type strain sequencing project: providing services to taxonomists for standard genome sequencing and annotation.</title>
        <authorList>
            <consortium name="The Broad Institute Genomics Platform"/>
            <consortium name="The Broad Institute Genome Sequencing Center for Infectious Disease"/>
            <person name="Wu L."/>
            <person name="Ma J."/>
        </authorList>
    </citation>
    <scope>NUCLEOTIDE SEQUENCE [LARGE SCALE GENOMIC DNA]</scope>
    <source>
        <strain evidence="3">TISTR 1827</strain>
    </source>
</reference>
<name>A0ABW5QUZ0_9BACL</name>
<feature type="transmembrane region" description="Helical" evidence="1">
    <location>
        <begin position="132"/>
        <end position="148"/>
    </location>
</feature>
<dbReference type="Proteomes" id="UP001597493">
    <property type="component" value="Unassembled WGS sequence"/>
</dbReference>
<dbReference type="EMBL" id="JBHUMY010000007">
    <property type="protein sequence ID" value="MFD2660298.1"/>
    <property type="molecule type" value="Genomic_DNA"/>
</dbReference>
<keyword evidence="1" id="KW-1133">Transmembrane helix</keyword>